<accession>A0AAV5T2G4</accession>
<keyword evidence="3" id="KW-0479">Metal-binding</keyword>
<dbReference type="Proteomes" id="UP001432027">
    <property type="component" value="Unassembled WGS sequence"/>
</dbReference>
<dbReference type="GO" id="GO:0003700">
    <property type="term" value="F:DNA-binding transcription factor activity"/>
    <property type="evidence" value="ECO:0007669"/>
    <property type="project" value="InterPro"/>
</dbReference>
<keyword evidence="9" id="KW-0675">Receptor</keyword>
<evidence type="ECO:0000259" key="11">
    <source>
        <dbReference type="PROSITE" id="PS51030"/>
    </source>
</evidence>
<dbReference type="GO" id="GO:0005634">
    <property type="term" value="C:nucleus"/>
    <property type="evidence" value="ECO:0007669"/>
    <property type="project" value="UniProtKB-SubCell"/>
</dbReference>
<dbReference type="Gene3D" id="3.30.50.10">
    <property type="entry name" value="Erythroid Transcription Factor GATA-1, subunit A"/>
    <property type="match status" value="1"/>
</dbReference>
<keyword evidence="6" id="KW-0805">Transcription regulation</keyword>
<dbReference type="AlphaFoldDB" id="A0AAV5T2G4"/>
<evidence type="ECO:0000313" key="13">
    <source>
        <dbReference type="EMBL" id="GMS89772.1"/>
    </source>
</evidence>
<reference evidence="13" key="1">
    <citation type="submission" date="2023-10" db="EMBL/GenBank/DDBJ databases">
        <title>Genome assembly of Pristionchus species.</title>
        <authorList>
            <person name="Yoshida K."/>
            <person name="Sommer R.J."/>
        </authorList>
    </citation>
    <scope>NUCLEOTIDE SEQUENCE</scope>
    <source>
        <strain evidence="13">RS0144</strain>
    </source>
</reference>
<comment type="subcellular location">
    <subcellularLocation>
        <location evidence="1">Nucleus</location>
    </subcellularLocation>
</comment>
<evidence type="ECO:0000313" key="14">
    <source>
        <dbReference type="Proteomes" id="UP001432027"/>
    </source>
</evidence>
<protein>
    <recommendedName>
        <fullName evidence="15">Nuclear receptor</fullName>
    </recommendedName>
</protein>
<dbReference type="PROSITE" id="PS51843">
    <property type="entry name" value="NR_LBD"/>
    <property type="match status" value="1"/>
</dbReference>
<evidence type="ECO:0000256" key="9">
    <source>
        <dbReference type="ARBA" id="ARBA00023170"/>
    </source>
</evidence>
<organism evidence="13 14">
    <name type="scientific">Pristionchus entomophagus</name>
    <dbReference type="NCBI Taxonomy" id="358040"/>
    <lineage>
        <taxon>Eukaryota</taxon>
        <taxon>Metazoa</taxon>
        <taxon>Ecdysozoa</taxon>
        <taxon>Nematoda</taxon>
        <taxon>Chromadorea</taxon>
        <taxon>Rhabditida</taxon>
        <taxon>Rhabditina</taxon>
        <taxon>Diplogasteromorpha</taxon>
        <taxon>Diplogasteroidea</taxon>
        <taxon>Neodiplogasteridae</taxon>
        <taxon>Pristionchus</taxon>
    </lineage>
</organism>
<dbReference type="Pfam" id="PF00104">
    <property type="entry name" value="Hormone_recep"/>
    <property type="match status" value="1"/>
</dbReference>
<evidence type="ECO:0000256" key="7">
    <source>
        <dbReference type="ARBA" id="ARBA00023125"/>
    </source>
</evidence>
<evidence type="ECO:0000256" key="1">
    <source>
        <dbReference type="ARBA" id="ARBA00004123"/>
    </source>
</evidence>
<feature type="domain" description="NR LBD" evidence="12">
    <location>
        <begin position="161"/>
        <end position="326"/>
    </location>
</feature>
<dbReference type="InterPro" id="IPR001628">
    <property type="entry name" value="Znf_hrmn_rcpt"/>
</dbReference>
<feature type="non-terminal residue" evidence="13">
    <location>
        <position position="1"/>
    </location>
</feature>
<dbReference type="SUPFAM" id="SSF57716">
    <property type="entry name" value="Glucocorticoid receptor-like (DNA-binding domain)"/>
    <property type="match status" value="1"/>
</dbReference>
<dbReference type="CDD" id="cd06960">
    <property type="entry name" value="NR_DBD_HNF4A"/>
    <property type="match status" value="1"/>
</dbReference>
<dbReference type="InterPro" id="IPR049636">
    <property type="entry name" value="HNF4-like_DBD"/>
</dbReference>
<dbReference type="InterPro" id="IPR000536">
    <property type="entry name" value="Nucl_hrmn_rcpt_lig-bd"/>
</dbReference>
<dbReference type="SUPFAM" id="SSF48508">
    <property type="entry name" value="Nuclear receptor ligand-binding domain"/>
    <property type="match status" value="1"/>
</dbReference>
<keyword evidence="10" id="KW-0539">Nucleus</keyword>
<dbReference type="GO" id="GO:0008270">
    <property type="term" value="F:zinc ion binding"/>
    <property type="evidence" value="ECO:0007669"/>
    <property type="project" value="UniProtKB-KW"/>
</dbReference>
<keyword evidence="4" id="KW-0863">Zinc-finger</keyword>
<dbReference type="InterPro" id="IPR013088">
    <property type="entry name" value="Znf_NHR/GATA"/>
</dbReference>
<evidence type="ECO:0008006" key="15">
    <source>
        <dbReference type="Google" id="ProtNLM"/>
    </source>
</evidence>
<evidence type="ECO:0000256" key="10">
    <source>
        <dbReference type="ARBA" id="ARBA00023242"/>
    </source>
</evidence>
<gene>
    <name evidence="13" type="ORF">PENTCL1PPCAC_11947</name>
</gene>
<dbReference type="PROSITE" id="PS51030">
    <property type="entry name" value="NUCLEAR_REC_DBD_2"/>
    <property type="match status" value="1"/>
</dbReference>
<feature type="domain" description="Nuclear receptor" evidence="11">
    <location>
        <begin position="1"/>
        <end position="62"/>
    </location>
</feature>
<name>A0AAV5T2G4_9BILA</name>
<evidence type="ECO:0000256" key="6">
    <source>
        <dbReference type="ARBA" id="ARBA00023015"/>
    </source>
</evidence>
<evidence type="ECO:0000256" key="3">
    <source>
        <dbReference type="ARBA" id="ARBA00022723"/>
    </source>
</evidence>
<dbReference type="PRINTS" id="PR00047">
    <property type="entry name" value="STROIDFINGER"/>
</dbReference>
<dbReference type="SMART" id="SM00430">
    <property type="entry name" value="HOLI"/>
    <property type="match status" value="1"/>
</dbReference>
<sequence length="326" mass="37715">HYQVSSCHGCKSFFRRVVQHKRRLVCDQQGKCRENGGKRLRCRSCRFARCVEAGMNIRGVGIVKDIKATHQQDEKNKQVAIGNTALIISPMPIECRIDRLIDELIYLDNAHQKLRRSQFHPTPPPPMSVEWCLLGPSRMAIDFGEMPISYPHLESPFPFVPMEERIRNRINLSLSSDDFTLSPTFKQWITVDLVYTIEWLKTLSFFHRLRECEKIRLARNITQAVAYLTAAFDSYEQLNSDVTIMPDGTMLCQGKTIKESSVEHNKWFGIISRLKALKVDKKEYVLIKAIMACDPDDDIFCAENREMLQKERENLSKSLISYVLAR</sequence>
<keyword evidence="8" id="KW-0804">Transcription</keyword>
<dbReference type="GO" id="GO:0000978">
    <property type="term" value="F:RNA polymerase II cis-regulatory region sequence-specific DNA binding"/>
    <property type="evidence" value="ECO:0007669"/>
    <property type="project" value="InterPro"/>
</dbReference>
<dbReference type="InterPro" id="IPR050274">
    <property type="entry name" value="Nuclear_hormone_rcpt_NR2"/>
</dbReference>
<dbReference type="Pfam" id="PF00105">
    <property type="entry name" value="zf-C4"/>
    <property type="match status" value="1"/>
</dbReference>
<proteinExistence type="inferred from homology"/>
<evidence type="ECO:0000256" key="4">
    <source>
        <dbReference type="ARBA" id="ARBA00022771"/>
    </source>
</evidence>
<keyword evidence="7" id="KW-0238">DNA-binding</keyword>
<dbReference type="Gene3D" id="1.10.565.10">
    <property type="entry name" value="Retinoid X Receptor"/>
    <property type="match status" value="1"/>
</dbReference>
<evidence type="ECO:0000256" key="2">
    <source>
        <dbReference type="ARBA" id="ARBA00005993"/>
    </source>
</evidence>
<comment type="caution">
    <text evidence="13">The sequence shown here is derived from an EMBL/GenBank/DDBJ whole genome shotgun (WGS) entry which is preliminary data.</text>
</comment>
<dbReference type="SMART" id="SM00399">
    <property type="entry name" value="ZnF_C4"/>
    <property type="match status" value="1"/>
</dbReference>
<keyword evidence="5" id="KW-0862">Zinc</keyword>
<evidence type="ECO:0000259" key="12">
    <source>
        <dbReference type="PROSITE" id="PS51843"/>
    </source>
</evidence>
<evidence type="ECO:0000256" key="5">
    <source>
        <dbReference type="ARBA" id="ARBA00022833"/>
    </source>
</evidence>
<keyword evidence="14" id="KW-1185">Reference proteome</keyword>
<dbReference type="PANTHER" id="PTHR24083">
    <property type="entry name" value="NUCLEAR HORMONE RECEPTOR"/>
    <property type="match status" value="1"/>
</dbReference>
<dbReference type="EMBL" id="BTSX01000003">
    <property type="protein sequence ID" value="GMS89772.1"/>
    <property type="molecule type" value="Genomic_DNA"/>
</dbReference>
<dbReference type="InterPro" id="IPR035500">
    <property type="entry name" value="NHR-like_dom_sf"/>
</dbReference>
<comment type="similarity">
    <text evidence="2">Belongs to the nuclear hormone receptor family.</text>
</comment>
<evidence type="ECO:0000256" key="8">
    <source>
        <dbReference type="ARBA" id="ARBA00023163"/>
    </source>
</evidence>